<dbReference type="Proteomes" id="UP000663877">
    <property type="component" value="Unassembled WGS sequence"/>
</dbReference>
<dbReference type="PROSITE" id="PS50104">
    <property type="entry name" value="TIR"/>
    <property type="match status" value="2"/>
</dbReference>
<name>A0A814QB93_9BILA</name>
<protein>
    <recommendedName>
        <fullName evidence="1">TIR domain-containing protein</fullName>
    </recommendedName>
</protein>
<dbReference type="PANTHER" id="PTHR46270:SF2">
    <property type="entry name" value="TIR DOMAIN-CONTAINING PROTEIN"/>
    <property type="match status" value="1"/>
</dbReference>
<evidence type="ECO:0000313" key="5">
    <source>
        <dbReference type="Proteomes" id="UP000663877"/>
    </source>
</evidence>
<dbReference type="OrthoDB" id="1081807at2759"/>
<sequence>MENNFEQLINALSISSLSSDIIHNITIHLQQQNSILLPAFISEFYSSILTLELWTWELFSQNSHQWTEEKDYLELFHTLAIFNKNLIFNSDNIEANIKASLLIPDRIDWINGIFEQIENSRNDNNPLISIESMWFDNLSSFLIDNPEFEASTTITHINSYIARHYIMTDQYKSYLFQLRQSSLSESIFTAKQLFYIKTCSSSISSYLMAKAQDFLYTSENIIRHFGLDYVQIIIFQTHTIDSWSSQLLTCITHLIVFFVSCCWWGGEKGSQARIVFPNELTVCEYTDALIRIVDYKPLRQYIVTQRTNDQTILLDTTLFTLINIAQNQNFIWYLRSKILLPDTLIAIAETSVYDKICLRVYGILAEILSSERFKELKISDSASIYFFKILEHAWRHPLKRYKQIPMYYLLKGLINLSKIDAIQQKIADTNKVSLLIEMCDEYPVIFDILWALSFNHDIQQQLRSNSSFMIKLTHLPKEFNNAQMRKITQGILWNLESNHNDRTISEISNKKTFEIMISYSHQDEIVCRQIYNELINVGYRVWIDFDQMHGNVMDAMAQAIERSNIILICMSEQYHRSNYCRAEAHYAFQRQLRIVPVLLQEHYQPDGWLLFLVSQVLYVDFTKYEFSQAIQMLIKELKAPIINEIGMVQVCSKVEDDTSMSITPVALKIPENILEWDQIHVQHWLTSHGLLQMSRLFANLDGQSLLYMHEHIEHLDSQQVISLLHEDSLRRTSQSLSLVELSYFRSLINQQKQSLTSSSLTTKPTKPIIMGDNMEDLVAKLTTTTLCDDILCKIINIFQNIDNESLLQIISDNYNSLFILEHWAWKILSSDSYQWINQSKYFELFNHLAAFNKKLIFTSIKIDSEKKASLLIPQTKELINDIFEQIEKHDNDNDSYFIIISLWFDNLSYFMYEDTQYLMSTIITDMEYVISSKFVMVDQYKFYLNQLHHSILTYKQLFYLRTCSFFISSYLFCKHQKFPFTGDDILRYLAEDYLELIEFHSFTIQSWNKELLSCITHLINFICSCCSWGSDREKCIKILLPSIDISHKYIQSLIRIIGYKPFYEQIQAQRSNDETILIDVILNFLLAISEICDLVCFMRYETKLLEILLLLVETSKHIRINLYAYGMLGQLLSDEHLKELKITNNISEYFFYMLEHAWNHPEHNFQRTSVPQLLRGFLNLAKNDSIQQNTADTNRITLFFEMCDEYPLVYDIIWALSFNHDIQQQLRSNRQLMFKLTHLKQELNNPQMRKIANGILWNLESLHEDRAVSEENAEIRFDIMISYSHNDKTLCKQIYDELIKSGYRVWIDFNQMHGNIMDAMAQAIEHSNVILICMSEQYRRSNYCRAEAHYAFQRQLKIVPVLLEKHYKPDGWLLFLIGQLLYVDFTKYEFSQAIQMLIKELEAPVLQEYDVLHKESISLNNTDNIVTNLPIPLPLPLTSVTSNNILEWTENEVQDWLIGHNLMHMSRLLYDYNGSSLIYLNKYLVNGDSQEILTLLQEDSLQRTKENLSLVELARFQTLIDEQLLESNNFKQRTKKNNRKHKCHRFNFCQII</sequence>
<dbReference type="SMART" id="SM00255">
    <property type="entry name" value="TIR"/>
    <property type="match status" value="2"/>
</dbReference>
<feature type="domain" description="TIR" evidence="1">
    <location>
        <begin position="1275"/>
        <end position="1405"/>
    </location>
</feature>
<comment type="caution">
    <text evidence="2">The sequence shown here is derived from an EMBL/GenBank/DDBJ whole genome shotgun (WGS) entry which is preliminary data.</text>
</comment>
<organism evidence="2 5">
    <name type="scientific">Adineta steineri</name>
    <dbReference type="NCBI Taxonomy" id="433720"/>
    <lineage>
        <taxon>Eukaryota</taxon>
        <taxon>Metazoa</taxon>
        <taxon>Spiralia</taxon>
        <taxon>Gnathifera</taxon>
        <taxon>Rotifera</taxon>
        <taxon>Eurotatoria</taxon>
        <taxon>Bdelloidea</taxon>
        <taxon>Adinetida</taxon>
        <taxon>Adinetidae</taxon>
        <taxon>Adineta</taxon>
    </lineage>
</organism>
<dbReference type="Gene3D" id="3.40.50.10140">
    <property type="entry name" value="Toll/interleukin-1 receptor homology (TIR) domain"/>
    <property type="match status" value="2"/>
</dbReference>
<keyword evidence="4" id="KW-1185">Reference proteome</keyword>
<dbReference type="InterPro" id="IPR000157">
    <property type="entry name" value="TIR_dom"/>
</dbReference>
<reference evidence="2" key="1">
    <citation type="submission" date="2021-02" db="EMBL/GenBank/DDBJ databases">
        <authorList>
            <person name="Nowell W R."/>
        </authorList>
    </citation>
    <scope>NUCLEOTIDE SEQUENCE</scope>
</reference>
<dbReference type="SUPFAM" id="SSF47769">
    <property type="entry name" value="SAM/Pointed domain"/>
    <property type="match status" value="1"/>
</dbReference>
<evidence type="ECO:0000313" key="2">
    <source>
        <dbReference type="EMBL" id="CAF1117288.1"/>
    </source>
</evidence>
<dbReference type="InterPro" id="IPR035897">
    <property type="entry name" value="Toll_tir_struct_dom_sf"/>
</dbReference>
<feature type="domain" description="TIR" evidence="1">
    <location>
        <begin position="511"/>
        <end position="641"/>
    </location>
</feature>
<dbReference type="PANTHER" id="PTHR46270">
    <property type="entry name" value="ARMADILLO-TYPE FOLD-RELATED"/>
    <property type="match status" value="1"/>
</dbReference>
<dbReference type="EMBL" id="CAJNOI010000138">
    <property type="protein sequence ID" value="CAF1117288.1"/>
    <property type="molecule type" value="Genomic_DNA"/>
</dbReference>
<evidence type="ECO:0000313" key="4">
    <source>
        <dbReference type="Proteomes" id="UP000663832"/>
    </source>
</evidence>
<dbReference type="SUPFAM" id="SSF52200">
    <property type="entry name" value="Toll/Interleukin receptor TIR domain"/>
    <property type="match status" value="2"/>
</dbReference>
<proteinExistence type="predicted"/>
<dbReference type="InterPro" id="IPR013761">
    <property type="entry name" value="SAM/pointed_sf"/>
</dbReference>
<evidence type="ECO:0000313" key="3">
    <source>
        <dbReference type="EMBL" id="CAF1419367.1"/>
    </source>
</evidence>
<dbReference type="Proteomes" id="UP000663832">
    <property type="component" value="Unassembled WGS sequence"/>
</dbReference>
<gene>
    <name evidence="2" type="ORF">BJG266_LOCUS22251</name>
    <name evidence="3" type="ORF">QVE165_LOCUS38124</name>
</gene>
<accession>A0A814QB93</accession>
<dbReference type="EMBL" id="CAJNOM010000405">
    <property type="protein sequence ID" value="CAF1419367.1"/>
    <property type="molecule type" value="Genomic_DNA"/>
</dbReference>
<dbReference type="GO" id="GO:0007165">
    <property type="term" value="P:signal transduction"/>
    <property type="evidence" value="ECO:0007669"/>
    <property type="project" value="InterPro"/>
</dbReference>
<dbReference type="Pfam" id="PF13676">
    <property type="entry name" value="TIR_2"/>
    <property type="match status" value="2"/>
</dbReference>
<evidence type="ECO:0000259" key="1">
    <source>
        <dbReference type="PROSITE" id="PS50104"/>
    </source>
</evidence>